<evidence type="ECO:0000256" key="2">
    <source>
        <dbReference type="SAM" id="Phobius"/>
    </source>
</evidence>
<feature type="transmembrane region" description="Helical" evidence="2">
    <location>
        <begin position="113"/>
        <end position="132"/>
    </location>
</feature>
<accession>A0ABX0TQC0</accession>
<sequence length="274" mass="28961">MVEMAPDPELESGTSVAVELRQARETQGLALSDVANRTRIPVRHLAAIESGDYQSLPAATYSAGFVKSYARVLGLDGEPLSRRFREEIAGREAASQRYEPYEPADPARTPSRWLAWSTFVLAILLVLAFLYWRGLQTSENPAAIATQSQTAPPPAPAAAPVVQQPAPVSSAADPSLAPPAAAPAPGATALLTAEQPVWLRITDGEAKLYEGMMKPGESFTIPASAADPRLRTSRATALKVTVGSTTIPPLGPPETLIKNVSLAPKDLLAVKPAP</sequence>
<organism evidence="4 5">
    <name type="scientific">Sphingomonas vulcanisoli</name>
    <dbReference type="NCBI Taxonomy" id="1658060"/>
    <lineage>
        <taxon>Bacteria</taxon>
        <taxon>Pseudomonadati</taxon>
        <taxon>Pseudomonadota</taxon>
        <taxon>Alphaproteobacteria</taxon>
        <taxon>Sphingomonadales</taxon>
        <taxon>Sphingomonadaceae</taxon>
        <taxon>Sphingomonas</taxon>
    </lineage>
</organism>
<evidence type="ECO:0000313" key="4">
    <source>
        <dbReference type="EMBL" id="NIJ07697.1"/>
    </source>
</evidence>
<dbReference type="InterPro" id="IPR010982">
    <property type="entry name" value="Lambda_DNA-bd_dom_sf"/>
</dbReference>
<name>A0ABX0TQC0_9SPHN</name>
<keyword evidence="2" id="KW-1133">Transmembrane helix</keyword>
<dbReference type="SUPFAM" id="SSF47413">
    <property type="entry name" value="lambda repressor-like DNA-binding domains"/>
    <property type="match status" value="1"/>
</dbReference>
<evidence type="ECO:0000259" key="3">
    <source>
        <dbReference type="SMART" id="SM00530"/>
    </source>
</evidence>
<dbReference type="PANTHER" id="PTHR34475:SF1">
    <property type="entry name" value="CYTOSKELETON PROTEIN RODZ"/>
    <property type="match status" value="1"/>
</dbReference>
<dbReference type="CDD" id="cd00093">
    <property type="entry name" value="HTH_XRE"/>
    <property type="match status" value="1"/>
</dbReference>
<keyword evidence="5" id="KW-1185">Reference proteome</keyword>
<dbReference type="Gene3D" id="1.10.260.40">
    <property type="entry name" value="lambda repressor-like DNA-binding domains"/>
    <property type="match status" value="1"/>
</dbReference>
<evidence type="ECO:0000256" key="1">
    <source>
        <dbReference type="SAM" id="MobiDB-lite"/>
    </source>
</evidence>
<dbReference type="InterPro" id="IPR001387">
    <property type="entry name" value="Cro/C1-type_HTH"/>
</dbReference>
<dbReference type="InterPro" id="IPR025194">
    <property type="entry name" value="RodZ-like_C"/>
</dbReference>
<feature type="compositionally biased region" description="Low complexity" evidence="1">
    <location>
        <begin position="158"/>
        <end position="175"/>
    </location>
</feature>
<dbReference type="PANTHER" id="PTHR34475">
    <property type="match status" value="1"/>
</dbReference>
<reference evidence="4 5" key="1">
    <citation type="submission" date="2020-03" db="EMBL/GenBank/DDBJ databases">
        <title>Genomic Encyclopedia of Type Strains, Phase III (KMG-III): the genomes of soil and plant-associated and newly described type strains.</title>
        <authorList>
            <person name="Whitman W."/>
        </authorList>
    </citation>
    <scope>NUCLEOTIDE SEQUENCE [LARGE SCALE GENOMIC DNA]</scope>
    <source>
        <strain evidence="4 5">CECT 8804</strain>
    </source>
</reference>
<keyword evidence="2" id="KW-0472">Membrane</keyword>
<dbReference type="SMART" id="SM00530">
    <property type="entry name" value="HTH_XRE"/>
    <property type="match status" value="1"/>
</dbReference>
<feature type="region of interest" description="Disordered" evidence="1">
    <location>
        <begin position="146"/>
        <end position="184"/>
    </location>
</feature>
<feature type="domain" description="HTH cro/C1-type" evidence="3">
    <location>
        <begin position="19"/>
        <end position="80"/>
    </location>
</feature>
<dbReference type="EMBL" id="JAAOZC010000002">
    <property type="protein sequence ID" value="NIJ07697.1"/>
    <property type="molecule type" value="Genomic_DNA"/>
</dbReference>
<dbReference type="Proteomes" id="UP000727456">
    <property type="component" value="Unassembled WGS sequence"/>
</dbReference>
<proteinExistence type="predicted"/>
<dbReference type="RefSeq" id="WP_167072536.1">
    <property type="nucleotide sequence ID" value="NZ_JAAOZC010000002.1"/>
</dbReference>
<comment type="caution">
    <text evidence="4">The sequence shown here is derived from an EMBL/GenBank/DDBJ whole genome shotgun (WGS) entry which is preliminary data.</text>
</comment>
<gene>
    <name evidence="4" type="ORF">FHS31_001293</name>
</gene>
<protein>
    <submittedName>
        <fullName evidence="4">Transcriptional regulator with XRE-family HTH domain</fullName>
    </submittedName>
</protein>
<evidence type="ECO:0000313" key="5">
    <source>
        <dbReference type="Proteomes" id="UP000727456"/>
    </source>
</evidence>
<dbReference type="Pfam" id="PF13413">
    <property type="entry name" value="HTH_25"/>
    <property type="match status" value="1"/>
</dbReference>
<dbReference type="Pfam" id="PF13464">
    <property type="entry name" value="RodZ_C"/>
    <property type="match status" value="1"/>
</dbReference>
<dbReference type="InterPro" id="IPR050400">
    <property type="entry name" value="Bact_Cytoskel_RodZ"/>
</dbReference>
<keyword evidence="2" id="KW-0812">Transmembrane</keyword>